<dbReference type="InterPro" id="IPR043998">
    <property type="entry name" value="Put_Metallopep"/>
</dbReference>
<keyword evidence="3" id="KW-1185">Reference proteome</keyword>
<dbReference type="KEGG" id="chya:V22_18200"/>
<dbReference type="AlphaFoldDB" id="A0A517T878"/>
<sequence>MPSMGRTTHSSTAPFDFTAAVRELCIDICERLPEFRHIRMDQVGVTFAQARRRVPYGVQAKLTPLRFEGGSLTEKRGSQVWTVQRVYHHECELLYLLTFYLPRFQDHVPLEKLTTVIHELYHISPNFDGDIRRFSGRYHAHSGSQQQYDQLMEVFAKKYLRKRPPKSLIGFLDHSFDELRQQHGGVVGIKVPIPRLIPIKDLKSA</sequence>
<dbReference type="EMBL" id="CP036316">
    <property type="protein sequence ID" value="QDT64585.1"/>
    <property type="molecule type" value="Genomic_DNA"/>
</dbReference>
<evidence type="ECO:0000313" key="3">
    <source>
        <dbReference type="Proteomes" id="UP000319976"/>
    </source>
</evidence>
<organism evidence="2 3">
    <name type="scientific">Calycomorphotria hydatis</name>
    <dbReference type="NCBI Taxonomy" id="2528027"/>
    <lineage>
        <taxon>Bacteria</taxon>
        <taxon>Pseudomonadati</taxon>
        <taxon>Planctomycetota</taxon>
        <taxon>Planctomycetia</taxon>
        <taxon>Planctomycetales</taxon>
        <taxon>Planctomycetaceae</taxon>
        <taxon>Calycomorphotria</taxon>
    </lineage>
</organism>
<evidence type="ECO:0000313" key="2">
    <source>
        <dbReference type="EMBL" id="QDT64585.1"/>
    </source>
</evidence>
<dbReference type="Proteomes" id="UP000319976">
    <property type="component" value="Chromosome"/>
</dbReference>
<dbReference type="Pfam" id="PF18894">
    <property type="entry name" value="PhageMetallopep"/>
    <property type="match status" value="1"/>
</dbReference>
<name>A0A517T878_9PLAN</name>
<reference evidence="2 3" key="1">
    <citation type="submission" date="2019-02" db="EMBL/GenBank/DDBJ databases">
        <title>Deep-cultivation of Planctomycetes and their phenomic and genomic characterization uncovers novel biology.</title>
        <authorList>
            <person name="Wiegand S."/>
            <person name="Jogler M."/>
            <person name="Boedeker C."/>
            <person name="Pinto D."/>
            <person name="Vollmers J."/>
            <person name="Rivas-Marin E."/>
            <person name="Kohn T."/>
            <person name="Peeters S.H."/>
            <person name="Heuer A."/>
            <person name="Rast P."/>
            <person name="Oberbeckmann S."/>
            <person name="Bunk B."/>
            <person name="Jeske O."/>
            <person name="Meyerdierks A."/>
            <person name="Storesund J.E."/>
            <person name="Kallscheuer N."/>
            <person name="Luecker S."/>
            <person name="Lage O.M."/>
            <person name="Pohl T."/>
            <person name="Merkel B.J."/>
            <person name="Hornburger P."/>
            <person name="Mueller R.-W."/>
            <person name="Bruemmer F."/>
            <person name="Labrenz M."/>
            <person name="Spormann A.M."/>
            <person name="Op den Camp H."/>
            <person name="Overmann J."/>
            <person name="Amann R."/>
            <person name="Jetten M.S.M."/>
            <person name="Mascher T."/>
            <person name="Medema M.H."/>
            <person name="Devos D.P."/>
            <person name="Kaster A.-K."/>
            <person name="Ovreas L."/>
            <person name="Rohde M."/>
            <person name="Galperin M.Y."/>
            <person name="Jogler C."/>
        </authorList>
    </citation>
    <scope>NUCLEOTIDE SEQUENCE [LARGE SCALE GENOMIC DNA]</scope>
    <source>
        <strain evidence="2 3">V22</strain>
    </source>
</reference>
<feature type="domain" description="Putative phage metallopeptidase" evidence="1">
    <location>
        <begin position="20"/>
        <end position="133"/>
    </location>
</feature>
<evidence type="ECO:0000259" key="1">
    <source>
        <dbReference type="Pfam" id="PF18894"/>
    </source>
</evidence>
<protein>
    <recommendedName>
        <fullName evidence="1">Putative phage metallopeptidase domain-containing protein</fullName>
    </recommendedName>
</protein>
<accession>A0A517T878</accession>
<gene>
    <name evidence="2" type="ORF">V22_18200</name>
</gene>
<proteinExistence type="predicted"/>